<evidence type="ECO:0000256" key="1">
    <source>
        <dbReference type="SAM" id="MobiDB-lite"/>
    </source>
</evidence>
<feature type="compositionally biased region" description="Pro residues" evidence="1">
    <location>
        <begin position="266"/>
        <end position="286"/>
    </location>
</feature>
<feature type="compositionally biased region" description="Low complexity" evidence="1">
    <location>
        <begin position="244"/>
        <end position="253"/>
    </location>
</feature>
<feature type="region of interest" description="Disordered" evidence="1">
    <location>
        <begin position="31"/>
        <end position="57"/>
    </location>
</feature>
<feature type="compositionally biased region" description="Polar residues" evidence="1">
    <location>
        <begin position="43"/>
        <end position="52"/>
    </location>
</feature>
<evidence type="ECO:0000313" key="2">
    <source>
        <dbReference type="EMBL" id="CAD7229676.1"/>
    </source>
</evidence>
<feature type="region of interest" description="Disordered" evidence="1">
    <location>
        <begin position="205"/>
        <end position="293"/>
    </location>
</feature>
<dbReference type="EMBL" id="OB662217">
    <property type="protein sequence ID" value="CAD7229676.1"/>
    <property type="molecule type" value="Genomic_DNA"/>
</dbReference>
<reference evidence="2" key="1">
    <citation type="submission" date="2020-11" db="EMBL/GenBank/DDBJ databases">
        <authorList>
            <person name="Tran Van P."/>
        </authorList>
    </citation>
    <scope>NUCLEOTIDE SEQUENCE</scope>
</reference>
<gene>
    <name evidence="2" type="ORF">CTOB1V02_LOCUS7544</name>
</gene>
<feature type="compositionally biased region" description="Low complexity" evidence="1">
    <location>
        <begin position="205"/>
        <end position="214"/>
    </location>
</feature>
<accession>A0A7R8ZMT7</accession>
<name>A0A7R8ZMT7_9CRUS</name>
<organism evidence="2">
    <name type="scientific">Cyprideis torosa</name>
    <dbReference type="NCBI Taxonomy" id="163714"/>
    <lineage>
        <taxon>Eukaryota</taxon>
        <taxon>Metazoa</taxon>
        <taxon>Ecdysozoa</taxon>
        <taxon>Arthropoda</taxon>
        <taxon>Crustacea</taxon>
        <taxon>Oligostraca</taxon>
        <taxon>Ostracoda</taxon>
        <taxon>Podocopa</taxon>
        <taxon>Podocopida</taxon>
        <taxon>Cytherocopina</taxon>
        <taxon>Cytheroidea</taxon>
        <taxon>Cytherideidae</taxon>
        <taxon>Cyprideis</taxon>
    </lineage>
</organism>
<dbReference type="AlphaFoldDB" id="A0A7R8ZMT7"/>
<sequence length="317" mass="35175">MAYHRRRLSRRSQDKPLVPLEVKKLEVEELTTKPRMSKMPQLLETSHQTKAASNRSSLRRRLSHWPIGVESWNMATFKPTQISQIKVEDSRSPCGQMAYSKLPAFLEKLRNLLIHGIICGVCCTCEHGLTQQLETPSRICLQSPVDLAKGPASIRRLTSQSGALENASACATFFSFTINATQWDKTTRRDSTFFSSSCQLFRTSSFNSGRSSSGCEIDEGPCSDGSLEEEVGDLNSRRTRRPSPRSLPSFGPSPTGPVRQKTHFRLPPPSPSLSLSLPPPSPPPSPSRWTQQAASSLSAHTHFLLFTSVSIFFGFLP</sequence>
<feature type="compositionally biased region" description="Acidic residues" evidence="1">
    <location>
        <begin position="216"/>
        <end position="232"/>
    </location>
</feature>
<protein>
    <submittedName>
        <fullName evidence="2">Uncharacterized protein</fullName>
    </submittedName>
</protein>
<proteinExistence type="predicted"/>